<name>A0A344TNW1_9BACT</name>
<evidence type="ECO:0000259" key="1">
    <source>
        <dbReference type="Pfam" id="PF13613"/>
    </source>
</evidence>
<dbReference type="EMBL" id="CP030850">
    <property type="protein sequence ID" value="AXE20332.1"/>
    <property type="molecule type" value="Genomic_DNA"/>
</dbReference>
<dbReference type="Proteomes" id="UP000251993">
    <property type="component" value="Chromosome"/>
</dbReference>
<feature type="domain" description="Transposase Helix-turn-helix" evidence="1">
    <location>
        <begin position="71"/>
        <end position="113"/>
    </location>
</feature>
<dbReference type="InterPro" id="IPR027805">
    <property type="entry name" value="Transposase_HTH_dom"/>
</dbReference>
<dbReference type="AlphaFoldDB" id="A0A344TNW1"/>
<protein>
    <recommendedName>
        <fullName evidence="1">Transposase Helix-turn-helix domain-containing protein</fullName>
    </recommendedName>
</protein>
<dbReference type="KEGG" id="run:DR864_22595"/>
<organism evidence="2 3">
    <name type="scientific">Runella rosea</name>
    <dbReference type="NCBI Taxonomy" id="2259595"/>
    <lineage>
        <taxon>Bacteria</taxon>
        <taxon>Pseudomonadati</taxon>
        <taxon>Bacteroidota</taxon>
        <taxon>Cytophagia</taxon>
        <taxon>Cytophagales</taxon>
        <taxon>Spirosomataceae</taxon>
        <taxon>Runella</taxon>
    </lineage>
</organism>
<proteinExistence type="predicted"/>
<dbReference type="OrthoDB" id="517619at2"/>
<sequence>MVWVMIQRFEDLQADEKNLRRLTGLRKNEFKTLYNPFHEVWQSYFSEYTFDGSPRLRRQISTRKNSLFSDTQDALLFVLIYLRGGVPQEQLAASFGMDQPKVSKYLSLTQRILLKAIEKNPSIISRRKQKKLWEAIAARMNNPVAEAAY</sequence>
<gene>
    <name evidence="2" type="ORF">DR864_22595</name>
</gene>
<reference evidence="2 3" key="1">
    <citation type="submission" date="2018-07" db="EMBL/GenBank/DDBJ databases">
        <title>Genome sequencing of Runella.</title>
        <authorList>
            <person name="Baek M.-G."/>
            <person name="Yi H."/>
        </authorList>
    </citation>
    <scope>NUCLEOTIDE SEQUENCE [LARGE SCALE GENOMIC DNA]</scope>
    <source>
        <strain evidence="2 3">HYN0085</strain>
    </source>
</reference>
<dbReference type="Pfam" id="PF13613">
    <property type="entry name" value="HTH_Tnp_4"/>
    <property type="match status" value="1"/>
</dbReference>
<accession>A0A344TNW1</accession>
<evidence type="ECO:0000313" key="2">
    <source>
        <dbReference type="EMBL" id="AXE20332.1"/>
    </source>
</evidence>
<keyword evidence="3" id="KW-1185">Reference proteome</keyword>
<evidence type="ECO:0000313" key="3">
    <source>
        <dbReference type="Proteomes" id="UP000251993"/>
    </source>
</evidence>